<evidence type="ECO:0000313" key="3">
    <source>
        <dbReference type="Proteomes" id="UP000219338"/>
    </source>
</evidence>
<dbReference type="AlphaFoldDB" id="A0A284RZQ5"/>
<feature type="compositionally biased region" description="Polar residues" evidence="1">
    <location>
        <begin position="91"/>
        <end position="100"/>
    </location>
</feature>
<dbReference type="Proteomes" id="UP000219338">
    <property type="component" value="Unassembled WGS sequence"/>
</dbReference>
<name>A0A284RZQ5_ARMOS</name>
<dbReference type="EMBL" id="FUEG01000023">
    <property type="protein sequence ID" value="SJL14244.1"/>
    <property type="molecule type" value="Genomic_DNA"/>
</dbReference>
<keyword evidence="3" id="KW-1185">Reference proteome</keyword>
<protein>
    <submittedName>
        <fullName evidence="2">Uncharacterized protein</fullName>
    </submittedName>
</protein>
<feature type="region of interest" description="Disordered" evidence="1">
    <location>
        <begin position="1"/>
        <end position="161"/>
    </location>
</feature>
<feature type="compositionally biased region" description="Low complexity" evidence="1">
    <location>
        <begin position="78"/>
        <end position="90"/>
    </location>
</feature>
<proteinExistence type="predicted"/>
<evidence type="ECO:0000313" key="2">
    <source>
        <dbReference type="EMBL" id="SJL14244.1"/>
    </source>
</evidence>
<feature type="compositionally biased region" description="Low complexity" evidence="1">
    <location>
        <begin position="13"/>
        <end position="24"/>
    </location>
</feature>
<sequence length="161" mass="17222">MLLTPSESGKDQSPSPRSSNLSLPEHPPTGKTSDRKEDASSMKSTKKSLRSRLPFFQKKESSTSLPLDPISPSPPASSSPSESPESLSSSVQTLQPTTAMHHTPPQPPKSLSGTTRPNTPHVSLPHTPEPELGPQTLVTSPKPQEPALPLPDPLPTYDELL</sequence>
<feature type="compositionally biased region" description="Polar residues" evidence="1">
    <location>
        <begin position="109"/>
        <end position="121"/>
    </location>
</feature>
<reference evidence="3" key="1">
    <citation type="journal article" date="2017" name="Nat. Ecol. Evol.">
        <title>Genome expansion and lineage-specific genetic innovations in the forest pathogenic fungi Armillaria.</title>
        <authorList>
            <person name="Sipos G."/>
            <person name="Prasanna A.N."/>
            <person name="Walter M.C."/>
            <person name="O'Connor E."/>
            <person name="Balint B."/>
            <person name="Krizsan K."/>
            <person name="Kiss B."/>
            <person name="Hess J."/>
            <person name="Varga T."/>
            <person name="Slot J."/>
            <person name="Riley R."/>
            <person name="Boka B."/>
            <person name="Rigling D."/>
            <person name="Barry K."/>
            <person name="Lee J."/>
            <person name="Mihaltcheva S."/>
            <person name="LaButti K."/>
            <person name="Lipzen A."/>
            <person name="Waldron R."/>
            <person name="Moloney N.M."/>
            <person name="Sperisen C."/>
            <person name="Kredics L."/>
            <person name="Vagvoelgyi C."/>
            <person name="Patrignani A."/>
            <person name="Fitzpatrick D."/>
            <person name="Nagy I."/>
            <person name="Doyle S."/>
            <person name="Anderson J.B."/>
            <person name="Grigoriev I.V."/>
            <person name="Gueldener U."/>
            <person name="Muensterkoetter M."/>
            <person name="Nagy L.G."/>
        </authorList>
    </citation>
    <scope>NUCLEOTIDE SEQUENCE [LARGE SCALE GENOMIC DNA]</scope>
    <source>
        <strain evidence="3">C18/9</strain>
    </source>
</reference>
<organism evidence="2 3">
    <name type="scientific">Armillaria ostoyae</name>
    <name type="common">Armillaria root rot fungus</name>
    <dbReference type="NCBI Taxonomy" id="47428"/>
    <lineage>
        <taxon>Eukaryota</taxon>
        <taxon>Fungi</taxon>
        <taxon>Dikarya</taxon>
        <taxon>Basidiomycota</taxon>
        <taxon>Agaricomycotina</taxon>
        <taxon>Agaricomycetes</taxon>
        <taxon>Agaricomycetidae</taxon>
        <taxon>Agaricales</taxon>
        <taxon>Marasmiineae</taxon>
        <taxon>Physalacriaceae</taxon>
        <taxon>Armillaria</taxon>
    </lineage>
</organism>
<feature type="compositionally biased region" description="Pro residues" evidence="1">
    <location>
        <begin position="143"/>
        <end position="154"/>
    </location>
</feature>
<evidence type="ECO:0000256" key="1">
    <source>
        <dbReference type="SAM" id="MobiDB-lite"/>
    </source>
</evidence>
<accession>A0A284RZQ5</accession>
<gene>
    <name evidence="2" type="ORF">ARMOST_17700</name>
</gene>